<evidence type="ECO:0000256" key="9">
    <source>
        <dbReference type="SAM" id="MobiDB-lite"/>
    </source>
</evidence>
<dbReference type="PANTHER" id="PTHR15749">
    <property type="entry name" value="FANCONI-ASSOCIATED NUCLEASE 1"/>
    <property type="match status" value="1"/>
</dbReference>
<dbReference type="AlphaFoldDB" id="A0A1Y2HFI7"/>
<dbReference type="OrthoDB" id="76364at2759"/>
<evidence type="ECO:0000256" key="6">
    <source>
        <dbReference type="ARBA" id="ARBA00022842"/>
    </source>
</evidence>
<dbReference type="GO" id="GO:0070336">
    <property type="term" value="F:flap-structured DNA binding"/>
    <property type="evidence" value="ECO:0007669"/>
    <property type="project" value="TreeGrafter"/>
</dbReference>
<name>A0A1Y2HFI7_9FUNG</name>
<evidence type="ECO:0000256" key="7">
    <source>
        <dbReference type="ARBA" id="ARBA00023211"/>
    </source>
</evidence>
<gene>
    <name evidence="11" type="ORF">BCR44DRAFT_1502478</name>
</gene>
<dbReference type="InterPro" id="IPR049125">
    <property type="entry name" value="FAN1-like_WH"/>
</dbReference>
<dbReference type="PANTHER" id="PTHR15749:SF4">
    <property type="entry name" value="FANCONI-ASSOCIATED NUCLEASE 1"/>
    <property type="match status" value="1"/>
</dbReference>
<comment type="caution">
    <text evidence="11">The sequence shown here is derived from an EMBL/GenBank/DDBJ whole genome shotgun (WGS) entry which is preliminary data.</text>
</comment>
<feature type="region of interest" description="Disordered" evidence="9">
    <location>
        <begin position="90"/>
        <end position="109"/>
    </location>
</feature>
<keyword evidence="7 8" id="KW-0464">Manganese</keyword>
<dbReference type="SMART" id="SM00990">
    <property type="entry name" value="VRR_NUC"/>
    <property type="match status" value="1"/>
</dbReference>
<comment type="similarity">
    <text evidence="2 8">Belongs to the FAN1 family.</text>
</comment>
<dbReference type="GO" id="GO:0017108">
    <property type="term" value="F:5'-flap endonuclease activity"/>
    <property type="evidence" value="ECO:0007669"/>
    <property type="project" value="TreeGrafter"/>
</dbReference>
<dbReference type="Gene3D" id="3.40.1350.10">
    <property type="match status" value="1"/>
</dbReference>
<dbReference type="GO" id="GO:0005634">
    <property type="term" value="C:nucleus"/>
    <property type="evidence" value="ECO:0007669"/>
    <property type="project" value="UniProtKB-SubCell"/>
</dbReference>
<dbReference type="GO" id="GO:0046872">
    <property type="term" value="F:metal ion binding"/>
    <property type="evidence" value="ECO:0007669"/>
    <property type="project" value="UniProtKB-KW"/>
</dbReference>
<dbReference type="CDD" id="cd22326">
    <property type="entry name" value="FAN1-like"/>
    <property type="match status" value="1"/>
</dbReference>
<proteinExistence type="inferred from homology"/>
<dbReference type="InterPro" id="IPR033315">
    <property type="entry name" value="Fan1-like"/>
</dbReference>
<dbReference type="Pfam" id="PF21315">
    <property type="entry name" value="FAN1_HTH"/>
    <property type="match status" value="1"/>
</dbReference>
<evidence type="ECO:0000313" key="11">
    <source>
        <dbReference type="EMBL" id="ORZ31832.1"/>
    </source>
</evidence>
<dbReference type="InterPro" id="IPR014883">
    <property type="entry name" value="VRR_NUC"/>
</dbReference>
<keyword evidence="8" id="KW-0539">Nucleus</keyword>
<protein>
    <recommendedName>
        <fullName evidence="8">Fanconi-associated nuclease</fullName>
        <ecNumber evidence="8">3.1.4.1</ecNumber>
    </recommendedName>
</protein>
<evidence type="ECO:0000256" key="5">
    <source>
        <dbReference type="ARBA" id="ARBA00022801"/>
    </source>
</evidence>
<organism evidence="11 12">
    <name type="scientific">Catenaria anguillulae PL171</name>
    <dbReference type="NCBI Taxonomy" id="765915"/>
    <lineage>
        <taxon>Eukaryota</taxon>
        <taxon>Fungi</taxon>
        <taxon>Fungi incertae sedis</taxon>
        <taxon>Blastocladiomycota</taxon>
        <taxon>Blastocladiomycetes</taxon>
        <taxon>Blastocladiales</taxon>
        <taxon>Catenariaceae</taxon>
        <taxon>Catenaria</taxon>
    </lineage>
</organism>
<dbReference type="GO" id="GO:0004528">
    <property type="term" value="F:phosphodiesterase I activity"/>
    <property type="evidence" value="ECO:0007669"/>
    <property type="project" value="UniProtKB-EC"/>
</dbReference>
<dbReference type="InterPro" id="IPR049132">
    <property type="entry name" value="FAN1-like_euk"/>
</dbReference>
<evidence type="ECO:0000256" key="8">
    <source>
        <dbReference type="RuleBase" id="RU365033"/>
    </source>
</evidence>
<feature type="region of interest" description="Disordered" evidence="9">
    <location>
        <begin position="269"/>
        <end position="294"/>
    </location>
</feature>
<dbReference type="GO" id="GO:0008409">
    <property type="term" value="F:5'-3' exonuclease activity"/>
    <property type="evidence" value="ECO:0007669"/>
    <property type="project" value="TreeGrafter"/>
</dbReference>
<keyword evidence="8" id="KW-0234">DNA repair</keyword>
<evidence type="ECO:0000259" key="10">
    <source>
        <dbReference type="SMART" id="SM00990"/>
    </source>
</evidence>
<keyword evidence="6 8" id="KW-0460">Magnesium</keyword>
<evidence type="ECO:0000256" key="4">
    <source>
        <dbReference type="ARBA" id="ARBA00022723"/>
    </source>
</evidence>
<accession>A0A1Y2HFI7</accession>
<dbReference type="InterPro" id="IPR011856">
    <property type="entry name" value="tRNA_endonuc-like_dom_sf"/>
</dbReference>
<keyword evidence="4 8" id="KW-0479">Metal-binding</keyword>
<dbReference type="STRING" id="765915.A0A1Y2HFI7"/>
<dbReference type="Proteomes" id="UP000193411">
    <property type="component" value="Unassembled WGS sequence"/>
</dbReference>
<dbReference type="Pfam" id="PF08774">
    <property type="entry name" value="VRR_NUC"/>
    <property type="match status" value="1"/>
</dbReference>
<evidence type="ECO:0000256" key="3">
    <source>
        <dbReference type="ARBA" id="ARBA00022722"/>
    </source>
</evidence>
<sequence length="739" mass="81004">MYRTFLLTQVSTVLDTEPFLFTSAHVSLLEALIHSADEQAQCLLARLIQRKRCAWILAGSLQYREVPDAAKAVKDLIALGLLEALRLPDSDSDGGENADGSFPRKAAENNKLEMVHASTNSRSSSQAEVIVLDDSSSNEEDVGDMDNDNCHHVGSSPQQQPLTWLESISIMLNTLAADDLHTFHSHSQLDTGLPLSARPKKAEYVASLAKALHTIRSRSISKSTKLLSILYTCAPLLDPAIHASPLIRVPPHIANLFDRVARVYLRPEPVSTSSSSNPYESSGSSSSAPSASPTNPLATQVLVRIGQVAYPRYTCTRTTGLIWPTIHDLDHYEQALALMHAVESHLALSPAVEDLVAKHVRPRWDAIVASGTAHVTGLYWFQRYHAGWPLTLALEHLLMLLAKAKQYTRVVSLCTSCSRNRSFAATHARAANDPLVAHPAAQLALQKRATRLQVQLRIPFREQRRWEHAMLEQPKVVTFVGVKANKAEDASGSAAGTVQGLISKEGKVVRALPPPCDNGDQVHVEEYALREYFKVGGWVGKHAENSTLGTLFAMLLYEEMFMDGVPGVFETEYQNAPLDLYSDSFYDSRATVIDAKLAAIRDGHFVEILERVDAAERDRKPMVSGLSWDFSLSEITEIAIGIGGPALATILSLMARDPRGCRSGMPDLILWMPGASPPRVAFAEVKGPNDTLSDKQRVWMDVLIRAGCEVHLCLVREAGDGESETATAGAVTKQRVKEW</sequence>
<comment type="function">
    <text evidence="8">Nuclease required for the repair of DNA interstrand cross-links (ICL). Acts as a 5'-3' exonuclease that anchors at a cut end of DNA and cleaves DNA successively at every third nucleotide, allowing to excise an ICL from one strand through flanking incisions.</text>
</comment>
<comment type="subcellular location">
    <subcellularLocation>
        <location evidence="8">Nucleus</location>
    </subcellularLocation>
</comment>
<evidence type="ECO:0000313" key="12">
    <source>
        <dbReference type="Proteomes" id="UP000193411"/>
    </source>
</evidence>
<keyword evidence="5 8" id="KW-0378">Hydrolase</keyword>
<feature type="domain" description="VRR-NUC" evidence="10">
    <location>
        <begin position="600"/>
        <end position="717"/>
    </location>
</feature>
<evidence type="ECO:0000256" key="2">
    <source>
        <dbReference type="ARBA" id="ARBA00005533"/>
    </source>
</evidence>
<dbReference type="EMBL" id="MCFL01000054">
    <property type="protein sequence ID" value="ORZ31832.1"/>
    <property type="molecule type" value="Genomic_DNA"/>
</dbReference>
<evidence type="ECO:0000256" key="1">
    <source>
        <dbReference type="ARBA" id="ARBA00000983"/>
    </source>
</evidence>
<comment type="catalytic activity">
    <reaction evidence="1 8">
        <text>Hydrolytically removes 5'-nucleotides successively from the 3'-hydroxy termini of 3'-hydroxy-terminated oligonucleotides.</text>
        <dbReference type="EC" id="3.1.4.1"/>
    </reaction>
</comment>
<reference evidence="11 12" key="1">
    <citation type="submission" date="2016-07" db="EMBL/GenBank/DDBJ databases">
        <title>Pervasive Adenine N6-methylation of Active Genes in Fungi.</title>
        <authorList>
            <consortium name="DOE Joint Genome Institute"/>
            <person name="Mondo S.J."/>
            <person name="Dannebaum R.O."/>
            <person name="Kuo R.C."/>
            <person name="Labutti K."/>
            <person name="Haridas S."/>
            <person name="Kuo A."/>
            <person name="Salamov A."/>
            <person name="Ahrendt S.R."/>
            <person name="Lipzen A."/>
            <person name="Sullivan W."/>
            <person name="Andreopoulos W.B."/>
            <person name="Clum A."/>
            <person name="Lindquist E."/>
            <person name="Daum C."/>
            <person name="Ramamoorthy G.K."/>
            <person name="Gryganskyi A."/>
            <person name="Culley D."/>
            <person name="Magnuson J.K."/>
            <person name="James T.Y."/>
            <person name="O'Malley M.A."/>
            <person name="Stajich J.E."/>
            <person name="Spatafora J.W."/>
            <person name="Visel A."/>
            <person name="Grigoriev I.V."/>
        </authorList>
    </citation>
    <scope>NUCLEOTIDE SEQUENCE [LARGE SCALE GENOMIC DNA]</scope>
    <source>
        <strain evidence="11 12">PL171</strain>
    </source>
</reference>
<keyword evidence="3 8" id="KW-0540">Nuclease</keyword>
<dbReference type="EC" id="3.1.4.1" evidence="8"/>
<keyword evidence="8" id="KW-0227">DNA damage</keyword>
<dbReference type="GO" id="GO:0036297">
    <property type="term" value="P:interstrand cross-link repair"/>
    <property type="evidence" value="ECO:0007669"/>
    <property type="project" value="InterPro"/>
</dbReference>
<comment type="cofactor">
    <cofactor evidence="8">
        <name>Mg(2+)</name>
        <dbReference type="ChEBI" id="CHEBI:18420"/>
    </cofactor>
    <cofactor evidence="8">
        <name>Mn(2+)</name>
        <dbReference type="ChEBI" id="CHEBI:29035"/>
    </cofactor>
</comment>
<keyword evidence="12" id="KW-1185">Reference proteome</keyword>